<keyword evidence="1" id="KW-0121">Carboxypeptidase</keyword>
<organism evidence="1 2">
    <name type="scientific">Phtheirospermum japonicum</name>
    <dbReference type="NCBI Taxonomy" id="374723"/>
    <lineage>
        <taxon>Eukaryota</taxon>
        <taxon>Viridiplantae</taxon>
        <taxon>Streptophyta</taxon>
        <taxon>Embryophyta</taxon>
        <taxon>Tracheophyta</taxon>
        <taxon>Spermatophyta</taxon>
        <taxon>Magnoliopsida</taxon>
        <taxon>eudicotyledons</taxon>
        <taxon>Gunneridae</taxon>
        <taxon>Pentapetalae</taxon>
        <taxon>asterids</taxon>
        <taxon>lamiids</taxon>
        <taxon>Lamiales</taxon>
        <taxon>Orobanchaceae</taxon>
        <taxon>Orobanchaceae incertae sedis</taxon>
        <taxon>Phtheirospermum</taxon>
    </lineage>
</organism>
<evidence type="ECO:0000313" key="2">
    <source>
        <dbReference type="Proteomes" id="UP000653305"/>
    </source>
</evidence>
<name>A0A830C4V5_9LAMI</name>
<comment type="caution">
    <text evidence="1">The sequence shown here is derived from an EMBL/GenBank/DDBJ whole genome shotgun (WGS) entry which is preliminary data.</text>
</comment>
<protein>
    <submittedName>
        <fullName evidence="1">Serine carboxypeptidase-like 45</fullName>
    </submittedName>
</protein>
<gene>
    <name evidence="1" type="ORF">PHJA_001558100</name>
</gene>
<sequence>MGMCVLMGRTKSVCFTILLKMRLTQLQSHLFYGSMEAKAVRLWALGLFPKWALQAHYQ</sequence>
<dbReference type="EMBL" id="BMAC01000336">
    <property type="protein sequence ID" value="GFP94136.1"/>
    <property type="molecule type" value="Genomic_DNA"/>
</dbReference>
<dbReference type="Proteomes" id="UP000653305">
    <property type="component" value="Unassembled WGS sequence"/>
</dbReference>
<accession>A0A830C4V5</accession>
<proteinExistence type="predicted"/>
<keyword evidence="1" id="KW-0645">Protease</keyword>
<dbReference type="AlphaFoldDB" id="A0A830C4V5"/>
<dbReference type="GO" id="GO:0004180">
    <property type="term" value="F:carboxypeptidase activity"/>
    <property type="evidence" value="ECO:0007669"/>
    <property type="project" value="UniProtKB-KW"/>
</dbReference>
<keyword evidence="1" id="KW-0378">Hydrolase</keyword>
<evidence type="ECO:0000313" key="1">
    <source>
        <dbReference type="EMBL" id="GFP94136.1"/>
    </source>
</evidence>
<keyword evidence="2" id="KW-1185">Reference proteome</keyword>
<reference evidence="1" key="1">
    <citation type="submission" date="2020-07" db="EMBL/GenBank/DDBJ databases">
        <title>Ethylene signaling mediates host invasion by parasitic plants.</title>
        <authorList>
            <person name="Yoshida S."/>
        </authorList>
    </citation>
    <scope>NUCLEOTIDE SEQUENCE</scope>
    <source>
        <strain evidence="1">Okayama</strain>
    </source>
</reference>